<keyword evidence="3" id="KW-1185">Reference proteome</keyword>
<comment type="caution">
    <text evidence="2">The sequence shown here is derived from an EMBL/GenBank/DDBJ whole genome shotgun (WGS) entry which is preliminary data.</text>
</comment>
<evidence type="ECO:0000256" key="1">
    <source>
        <dbReference type="SAM" id="MobiDB-lite"/>
    </source>
</evidence>
<evidence type="ECO:0000313" key="2">
    <source>
        <dbReference type="EMBL" id="THD28372.1"/>
    </source>
</evidence>
<dbReference type="EMBL" id="JXXN02000168">
    <property type="protein sequence ID" value="THD28372.1"/>
    <property type="molecule type" value="Genomic_DNA"/>
</dbReference>
<organism evidence="2 3">
    <name type="scientific">Fasciola hepatica</name>
    <name type="common">Liver fluke</name>
    <dbReference type="NCBI Taxonomy" id="6192"/>
    <lineage>
        <taxon>Eukaryota</taxon>
        <taxon>Metazoa</taxon>
        <taxon>Spiralia</taxon>
        <taxon>Lophotrochozoa</taxon>
        <taxon>Platyhelminthes</taxon>
        <taxon>Trematoda</taxon>
        <taxon>Digenea</taxon>
        <taxon>Plagiorchiida</taxon>
        <taxon>Echinostomata</taxon>
        <taxon>Echinostomatoidea</taxon>
        <taxon>Fasciolidae</taxon>
        <taxon>Fasciola</taxon>
    </lineage>
</organism>
<feature type="compositionally biased region" description="Polar residues" evidence="1">
    <location>
        <begin position="98"/>
        <end position="110"/>
    </location>
</feature>
<dbReference type="AlphaFoldDB" id="A0A4E0S353"/>
<proteinExistence type="predicted"/>
<protein>
    <submittedName>
        <fullName evidence="2">Uncharacterized protein</fullName>
    </submittedName>
</protein>
<evidence type="ECO:0000313" key="3">
    <source>
        <dbReference type="Proteomes" id="UP000230066"/>
    </source>
</evidence>
<dbReference type="Proteomes" id="UP000230066">
    <property type="component" value="Unassembled WGS sequence"/>
</dbReference>
<name>A0A4E0S353_FASHE</name>
<feature type="region of interest" description="Disordered" evidence="1">
    <location>
        <begin position="93"/>
        <end position="116"/>
    </location>
</feature>
<accession>A0A4E0S353</accession>
<reference evidence="2" key="1">
    <citation type="submission" date="2019-03" db="EMBL/GenBank/DDBJ databases">
        <title>Improved annotation for the trematode Fasciola hepatica.</title>
        <authorList>
            <person name="Choi Y.-J."/>
            <person name="Martin J."/>
            <person name="Mitreva M."/>
        </authorList>
    </citation>
    <scope>NUCLEOTIDE SEQUENCE [LARGE SCALE GENOMIC DNA]</scope>
</reference>
<gene>
    <name evidence="2" type="ORF">D915_000699</name>
</gene>
<sequence>MIQNDHCPVCLRKGIVSHLASLESPTGKLQSLCMNSHCGYPFSNYAAVRLCVELNSVENNAVAVQNTSKIDAPSMDDFLAELWGAEEVDLDARPSVLDSRSPQTQKLSRSPSEKRRKTFEELSNNFTDNFDEIQLSHGLPYAEPNGAGSYMLPRYLADDVKRAASCYQTDSYRHSSLVSDKCSRNAHGSCDSGISTVSTSTNNSMHETPTKNMDRRSCTDAVAPLSTPHDANAGSSDGTQIQTNKPLLHVERMIYLYKKRFSSSLN</sequence>